<dbReference type="EMBL" id="PNGI01000001">
    <property type="protein sequence ID" value="PMC11456.1"/>
    <property type="molecule type" value="Genomic_DNA"/>
</dbReference>
<dbReference type="RefSeq" id="WP_102187695.1">
    <property type="nucleotide sequence ID" value="NZ_PNGI01000001.1"/>
</dbReference>
<dbReference type="PROSITE" id="PS00041">
    <property type="entry name" value="HTH_ARAC_FAMILY_1"/>
    <property type="match status" value="1"/>
</dbReference>
<evidence type="ECO:0000259" key="4">
    <source>
        <dbReference type="PROSITE" id="PS01124"/>
    </source>
</evidence>
<dbReference type="AlphaFoldDB" id="A0A2N6Q8X7"/>
<dbReference type="GO" id="GO:0003700">
    <property type="term" value="F:DNA-binding transcription factor activity"/>
    <property type="evidence" value="ECO:0007669"/>
    <property type="project" value="InterPro"/>
</dbReference>
<dbReference type="Pfam" id="PF12833">
    <property type="entry name" value="HTH_18"/>
    <property type="match status" value="1"/>
</dbReference>
<feature type="domain" description="HTH araC/xylS-type" evidence="4">
    <location>
        <begin position="94"/>
        <end position="194"/>
    </location>
</feature>
<organism evidence="5 6">
    <name type="scientific">Hoylesella timonensis</name>
    <dbReference type="NCBI Taxonomy" id="386414"/>
    <lineage>
        <taxon>Bacteria</taxon>
        <taxon>Pseudomonadati</taxon>
        <taxon>Bacteroidota</taxon>
        <taxon>Bacteroidia</taxon>
        <taxon>Bacteroidales</taxon>
        <taxon>Prevotellaceae</taxon>
        <taxon>Hoylesella</taxon>
    </lineage>
</organism>
<dbReference type="InterPro" id="IPR018062">
    <property type="entry name" value="HTH_AraC-typ_CS"/>
</dbReference>
<keyword evidence="1" id="KW-0805">Transcription regulation</keyword>
<gene>
    <name evidence="5" type="ORF">CJ232_01550</name>
</gene>
<evidence type="ECO:0000256" key="1">
    <source>
        <dbReference type="ARBA" id="ARBA00023015"/>
    </source>
</evidence>
<evidence type="ECO:0000256" key="3">
    <source>
        <dbReference type="ARBA" id="ARBA00023163"/>
    </source>
</evidence>
<evidence type="ECO:0000256" key="2">
    <source>
        <dbReference type="ARBA" id="ARBA00023125"/>
    </source>
</evidence>
<dbReference type="PANTHER" id="PTHR43280:SF2">
    <property type="entry name" value="HTH-TYPE TRANSCRIPTIONAL REGULATOR EXSA"/>
    <property type="match status" value="1"/>
</dbReference>
<keyword evidence="2" id="KW-0238">DNA-binding</keyword>
<dbReference type="STRING" id="1122992.GCA_000455445_01721"/>
<sequence>MKNQQKSSNADRKLTSVGGSVLYIKNMVCDRCIMAVRQLLQRMGIAPQSVELGVVRLAEELSKEQLEMLQKDLLQLGFELLDDKRQQTIDRIKTLIVDLVHYHDNRSELNLSDYLAQQLHSEYSSLSKLFSEFTGITIERYFILQRIERIKELIFYDQLSLTEIAYKLNYSSVAYLSSQFKQITGMTPSQFKALKKNMRRGLDTI</sequence>
<protein>
    <submittedName>
        <fullName evidence="5">AraC family transcriptional regulator</fullName>
    </submittedName>
</protein>
<name>A0A2N6Q8X7_9BACT</name>
<dbReference type="InterPro" id="IPR009057">
    <property type="entry name" value="Homeodomain-like_sf"/>
</dbReference>
<dbReference type="InterPro" id="IPR018060">
    <property type="entry name" value="HTH_AraC"/>
</dbReference>
<dbReference type="PANTHER" id="PTHR43280">
    <property type="entry name" value="ARAC-FAMILY TRANSCRIPTIONAL REGULATOR"/>
    <property type="match status" value="1"/>
</dbReference>
<keyword evidence="3" id="KW-0804">Transcription</keyword>
<evidence type="ECO:0000313" key="5">
    <source>
        <dbReference type="EMBL" id="PMC11456.1"/>
    </source>
</evidence>
<reference evidence="5 6" key="1">
    <citation type="submission" date="2017-09" db="EMBL/GenBank/DDBJ databases">
        <title>Bacterial strain isolated from the female urinary microbiota.</title>
        <authorList>
            <person name="Thomas-White K."/>
            <person name="Kumar N."/>
            <person name="Forster S."/>
            <person name="Putonti C."/>
            <person name="Lawley T."/>
            <person name="Wolfe A.J."/>
        </authorList>
    </citation>
    <scope>NUCLEOTIDE SEQUENCE [LARGE SCALE GENOMIC DNA]</scope>
    <source>
        <strain evidence="5 6">UMB0818</strain>
    </source>
</reference>
<dbReference type="Gene3D" id="1.10.10.60">
    <property type="entry name" value="Homeodomain-like"/>
    <property type="match status" value="1"/>
</dbReference>
<evidence type="ECO:0000313" key="6">
    <source>
        <dbReference type="Proteomes" id="UP000235661"/>
    </source>
</evidence>
<dbReference type="PROSITE" id="PS01124">
    <property type="entry name" value="HTH_ARAC_FAMILY_2"/>
    <property type="match status" value="1"/>
</dbReference>
<dbReference type="SMART" id="SM00342">
    <property type="entry name" value="HTH_ARAC"/>
    <property type="match status" value="1"/>
</dbReference>
<comment type="caution">
    <text evidence="5">The sequence shown here is derived from an EMBL/GenBank/DDBJ whole genome shotgun (WGS) entry which is preliminary data.</text>
</comment>
<proteinExistence type="predicted"/>
<accession>A0A2N6Q8X7</accession>
<dbReference type="GO" id="GO:0043565">
    <property type="term" value="F:sequence-specific DNA binding"/>
    <property type="evidence" value="ECO:0007669"/>
    <property type="project" value="InterPro"/>
</dbReference>
<dbReference type="SUPFAM" id="SSF46689">
    <property type="entry name" value="Homeodomain-like"/>
    <property type="match status" value="1"/>
</dbReference>
<dbReference type="Proteomes" id="UP000235661">
    <property type="component" value="Unassembled WGS sequence"/>
</dbReference>